<gene>
    <name evidence="1" type="ORF">R3P38DRAFT_2798391</name>
</gene>
<name>A0AAW0A1I4_9AGAR</name>
<evidence type="ECO:0000313" key="1">
    <source>
        <dbReference type="EMBL" id="KAK6997323.1"/>
    </source>
</evidence>
<sequence>MPSKERYQEYQDQICKAILILVKRSVFKALNDHEATELEGLLETLSNLDPQPATSEALCGFGERALQRRWDDPEAVDDLFENHMDGISCFGDDHDSGSETGDEQVLAKINETLPVVFDDDEDAPIRPEVPESFEDEGALDKFYHATADAFFALAKFLIHGDLNDENCREIQYHYTVLRVLDPSHINCDSYAKIYRDAVSDDKNMTMALEVENYEPSSEWGYDELNPSLKRTFFAEWKHWKKLSAQEKAAIKALKSPSENMDVWKEEKRLRRRVLVPDMPKFPKNLDVLERYNLQQSLEVDVHRVLLRAKKRALLQDEVDYLNKVLPLLKGHPSHHRLHSLVRKAGKKKLRLTEMMAVRAMAGDDDAVAETSGQEAELSILEMMIQNLNGKAEDSSEVLQQIQDTAVNTIQIYRRPIYHSGANAGRNPSTPAVYQEHFGNLATFLKASPPPFPQGSSFIIRLCLVVTPLGSVLGLTHKAQLQAPMHSIIVGVIHAQEPATRALLIWDVNILATERNKSKNSLHDQTVALVGRDRNLGIETSVWS</sequence>
<proteinExistence type="predicted"/>
<dbReference type="Proteomes" id="UP001362999">
    <property type="component" value="Unassembled WGS sequence"/>
</dbReference>
<evidence type="ECO:0000313" key="2">
    <source>
        <dbReference type="Proteomes" id="UP001362999"/>
    </source>
</evidence>
<keyword evidence="2" id="KW-1185">Reference proteome</keyword>
<dbReference type="AlphaFoldDB" id="A0AAW0A1I4"/>
<organism evidence="1 2">
    <name type="scientific">Favolaschia claudopus</name>
    <dbReference type="NCBI Taxonomy" id="2862362"/>
    <lineage>
        <taxon>Eukaryota</taxon>
        <taxon>Fungi</taxon>
        <taxon>Dikarya</taxon>
        <taxon>Basidiomycota</taxon>
        <taxon>Agaricomycotina</taxon>
        <taxon>Agaricomycetes</taxon>
        <taxon>Agaricomycetidae</taxon>
        <taxon>Agaricales</taxon>
        <taxon>Marasmiineae</taxon>
        <taxon>Mycenaceae</taxon>
        <taxon>Favolaschia</taxon>
    </lineage>
</organism>
<accession>A0AAW0A1I4</accession>
<protein>
    <submittedName>
        <fullName evidence="1">Uncharacterized protein</fullName>
    </submittedName>
</protein>
<dbReference type="EMBL" id="JAWWNJ010000092">
    <property type="protein sequence ID" value="KAK6997323.1"/>
    <property type="molecule type" value="Genomic_DNA"/>
</dbReference>
<comment type="caution">
    <text evidence="1">The sequence shown here is derived from an EMBL/GenBank/DDBJ whole genome shotgun (WGS) entry which is preliminary data.</text>
</comment>
<reference evidence="1 2" key="1">
    <citation type="journal article" date="2024" name="J Genomics">
        <title>Draft genome sequencing and assembly of Favolaschia claudopus CIRM-BRFM 2984 isolated from oak limbs.</title>
        <authorList>
            <person name="Navarro D."/>
            <person name="Drula E."/>
            <person name="Chaduli D."/>
            <person name="Cazenave R."/>
            <person name="Ahrendt S."/>
            <person name="Wang J."/>
            <person name="Lipzen A."/>
            <person name="Daum C."/>
            <person name="Barry K."/>
            <person name="Grigoriev I.V."/>
            <person name="Favel A."/>
            <person name="Rosso M.N."/>
            <person name="Martin F."/>
        </authorList>
    </citation>
    <scope>NUCLEOTIDE SEQUENCE [LARGE SCALE GENOMIC DNA]</scope>
    <source>
        <strain evidence="1 2">CIRM-BRFM 2984</strain>
    </source>
</reference>